<dbReference type="InterPro" id="IPR036389">
    <property type="entry name" value="RNase_III_sf"/>
</dbReference>
<dbReference type="PANTHER" id="PTHR14950">
    <property type="entry name" value="DICER-RELATED"/>
    <property type="match status" value="1"/>
</dbReference>
<feature type="domain" description="Dicer dsRNA-binding fold" evidence="8">
    <location>
        <begin position="341"/>
        <end position="435"/>
    </location>
</feature>
<name>A0A8I2YT53_9AGAM</name>
<keyword evidence="2" id="KW-0547">Nucleotide-binding</keyword>
<accession>A0A8I2YT53</accession>
<dbReference type="EMBL" id="JAGFBS010000006">
    <property type="protein sequence ID" value="KAG6378819.1"/>
    <property type="molecule type" value="Genomic_DNA"/>
</dbReference>
<dbReference type="Gene3D" id="3.30.160.380">
    <property type="entry name" value="Dicer dimerisation domain"/>
    <property type="match status" value="1"/>
</dbReference>
<evidence type="ECO:0000256" key="5">
    <source>
        <dbReference type="ARBA" id="ARBA00022840"/>
    </source>
</evidence>
<comment type="caution">
    <text evidence="9">The sequence shown here is derived from an EMBL/GenBank/DDBJ whole genome shotgun (WGS) entry which is preliminary data.</text>
</comment>
<feature type="domain" description="RNase III" evidence="7">
    <location>
        <begin position="970"/>
        <end position="1124"/>
    </location>
</feature>
<dbReference type="Pfam" id="PF03368">
    <property type="entry name" value="Dicer_dimer"/>
    <property type="match status" value="1"/>
</dbReference>
<dbReference type="PROSITE" id="PS51327">
    <property type="entry name" value="DICER_DSRBF"/>
    <property type="match status" value="1"/>
</dbReference>
<dbReference type="InterPro" id="IPR005034">
    <property type="entry name" value="Dicer_dimerisation"/>
</dbReference>
<dbReference type="Gene3D" id="1.10.1520.10">
    <property type="entry name" value="Ribonuclease III domain"/>
    <property type="match status" value="2"/>
</dbReference>
<dbReference type="InterPro" id="IPR000999">
    <property type="entry name" value="RNase_III_dom"/>
</dbReference>
<dbReference type="PANTHER" id="PTHR14950:SF37">
    <property type="entry name" value="ENDORIBONUCLEASE DICER"/>
    <property type="match status" value="1"/>
</dbReference>
<dbReference type="Proteomes" id="UP000683000">
    <property type="component" value="Unassembled WGS sequence"/>
</dbReference>
<proteinExistence type="predicted"/>
<keyword evidence="1" id="KW-0677">Repeat</keyword>
<dbReference type="Gene3D" id="3.30.160.20">
    <property type="match status" value="1"/>
</dbReference>
<evidence type="ECO:0008006" key="11">
    <source>
        <dbReference type="Google" id="ProtNLM"/>
    </source>
</evidence>
<evidence type="ECO:0000256" key="2">
    <source>
        <dbReference type="ARBA" id="ARBA00022741"/>
    </source>
</evidence>
<evidence type="ECO:0000313" key="9">
    <source>
        <dbReference type="EMBL" id="KAG6378819.1"/>
    </source>
</evidence>
<evidence type="ECO:0000313" key="10">
    <source>
        <dbReference type="Proteomes" id="UP000683000"/>
    </source>
</evidence>
<dbReference type="GO" id="GO:0004386">
    <property type="term" value="F:helicase activity"/>
    <property type="evidence" value="ECO:0007669"/>
    <property type="project" value="UniProtKB-KW"/>
</dbReference>
<evidence type="ECO:0000256" key="1">
    <source>
        <dbReference type="ARBA" id="ARBA00022737"/>
    </source>
</evidence>
<dbReference type="AlphaFoldDB" id="A0A8I2YT53"/>
<dbReference type="GO" id="GO:0004525">
    <property type="term" value="F:ribonuclease III activity"/>
    <property type="evidence" value="ECO:0007669"/>
    <property type="project" value="InterPro"/>
</dbReference>
<dbReference type="SUPFAM" id="SSF54768">
    <property type="entry name" value="dsRNA-binding domain-like"/>
    <property type="match status" value="1"/>
</dbReference>
<dbReference type="PROSITE" id="PS00517">
    <property type="entry name" value="RNASE_3_1"/>
    <property type="match status" value="1"/>
</dbReference>
<reference evidence="9" key="1">
    <citation type="submission" date="2021-03" db="EMBL/GenBank/DDBJ databases">
        <title>Evolutionary innovations through gain and loss of genes in the ectomycorrhizal Boletales.</title>
        <authorList>
            <person name="Wu G."/>
            <person name="Miyauchi S."/>
            <person name="Morin E."/>
            <person name="Yang Z.-L."/>
            <person name="Xu J."/>
            <person name="Martin F.M."/>
        </authorList>
    </citation>
    <scope>NUCLEOTIDE SEQUENCE</scope>
    <source>
        <strain evidence="9">BR01</strain>
    </source>
</reference>
<dbReference type="InterPro" id="IPR038248">
    <property type="entry name" value="Dicer_dimer_sf"/>
</dbReference>
<keyword evidence="10" id="KW-1185">Reference proteome</keyword>
<organism evidence="9 10">
    <name type="scientific">Boletus reticuloceps</name>
    <dbReference type="NCBI Taxonomy" id="495285"/>
    <lineage>
        <taxon>Eukaryota</taxon>
        <taxon>Fungi</taxon>
        <taxon>Dikarya</taxon>
        <taxon>Basidiomycota</taxon>
        <taxon>Agaricomycotina</taxon>
        <taxon>Agaricomycetes</taxon>
        <taxon>Agaricomycetidae</taxon>
        <taxon>Boletales</taxon>
        <taxon>Boletineae</taxon>
        <taxon>Boletaceae</taxon>
        <taxon>Boletoideae</taxon>
        <taxon>Boletus</taxon>
    </lineage>
</organism>
<dbReference type="SUPFAM" id="SSF69065">
    <property type="entry name" value="RNase III domain-like"/>
    <property type="match status" value="2"/>
</dbReference>
<gene>
    <name evidence="9" type="ORF">JVT61DRAFT_13098</name>
</gene>
<evidence type="ECO:0000256" key="4">
    <source>
        <dbReference type="ARBA" id="ARBA00022806"/>
    </source>
</evidence>
<dbReference type="Pfam" id="PF00636">
    <property type="entry name" value="Ribonuclease_3"/>
    <property type="match status" value="2"/>
</dbReference>
<dbReference type="Gene3D" id="2.170.260.10">
    <property type="entry name" value="paz domain"/>
    <property type="match status" value="1"/>
</dbReference>
<evidence type="ECO:0000256" key="6">
    <source>
        <dbReference type="PROSITE-ProRule" id="PRU00657"/>
    </source>
</evidence>
<keyword evidence="3" id="KW-0378">Hydrolase</keyword>
<evidence type="ECO:0000259" key="8">
    <source>
        <dbReference type="PROSITE" id="PS51327"/>
    </source>
</evidence>
<sequence length="1259" mass="141064">MTGADIETMERLLLAKTAYSTPQRLRPLQVVIQYDPTHPRSQSRLTQDIHQLDPSGAICKSLSRDAHYALQELGSCASDLVWRRALRETGMIPERHDSNPVKEEASEIRNLVENWDFSMPNTNPSSRGFNVTPKFSRLVQVLRAYEPCGDDFRGIILGEQAHPLRQSCIATIMADMLRVMTDGLEFLRPFAVTGNLPVIDVRYQADMRRGFETGKYNLLILTKTLEDLDIPPALLVIRYDTFESQLSFSYTCAYACLPSSRIVHMAENGNEEHRQALSRFSEGEFNEWWIPVVIHSGGVPIPPSPLTENRLTCQFGDEADIGSWPCIEDPVTGRRLYEHDALETLYRFVALAQKADSSGAPLLITRDVSVPQNQQAWVCTVTLPVGLSIDHVIGPTRLTPTHARRSAAYEACVQLYEHGAFHSNLFPVTLPHPKPDPTVSAALAADKASGNRCYPRKRSIFWSNSIRLHTRRLFPFVVCVDRRGANYAPIMLLTRQPLPHIPSFRLFFPGTSETVGNLRAPPLELDEQRMEALYLFTLRLCRAISNKPLVCHLERMAYMFAPLKLPEQVDASSLDPVHLTDYISWDTVELAGNTWMVKFDLEELRTLPEGGHDLVVQDRSVEFTRRYYVARLRQDLTPLSKPEDSPREAGYANLVEYCRARRKCFEGLSDYSQPLIEVSGVTVTGNHLNPTTRVATEPVKAAVKYLIPELSAKFTIPASTFRTALLLPSITKRIEDFLIVHELNANLFCYSIHENLLLSAISAPSAGFEVDYERLEFFGDSFLKYLASVYAFVTNPAQHEGALHAARQRIISNKVLMQNADRIGLPQYIQSKPFSHKVWYPPNFTVDPLSVSSIADPAGSGDEIDITADILQGKPDSVSRDEEKNASNVFKKKKKLRDENVTQWLGDKTIADVTEAIIGAAYMSGGQDNALQAAKALQVPIPLIHQWQDFRRMALAIPATSSRPLREGTTQAVEAIIGHRFRLPHLLAQALTHASIDGYDATCYERLEFLGDAILDFLTVQYIFRREDHLSPGAMTMLKGAMVSNAALAALCVSCGLHKHLHFDSYALATTFETYAQQVEAKRLEAEVTAEDSHPRQHWLQVEPPKALSDIVESIIGALYVSDGFTLDGAEKFFNQVLEPFYDRHITLKTLSHHPTKILFELLQSHGCQQFELVKERGDSTHETRCDCVIHQITLASATGATAQAAGRAASVLALDALQCNPEFLSRTCDCRESRWSNKGAQARIKRMLVEIEDSGNVE</sequence>
<dbReference type="GO" id="GO:0006396">
    <property type="term" value="P:RNA processing"/>
    <property type="evidence" value="ECO:0007669"/>
    <property type="project" value="InterPro"/>
</dbReference>
<evidence type="ECO:0000259" key="7">
    <source>
        <dbReference type="PROSITE" id="PS50142"/>
    </source>
</evidence>
<feature type="domain" description="RNase III" evidence="7">
    <location>
        <begin position="734"/>
        <end position="926"/>
    </location>
</feature>
<keyword evidence="4" id="KW-0347">Helicase</keyword>
<keyword evidence="5" id="KW-0067">ATP-binding</keyword>
<dbReference type="OrthoDB" id="416741at2759"/>
<dbReference type="SMART" id="SM00535">
    <property type="entry name" value="RIBOc"/>
    <property type="match status" value="2"/>
</dbReference>
<keyword evidence="6" id="KW-0694">RNA-binding</keyword>
<dbReference type="GO" id="GO:0003723">
    <property type="term" value="F:RNA binding"/>
    <property type="evidence" value="ECO:0007669"/>
    <property type="project" value="UniProtKB-UniRule"/>
</dbReference>
<dbReference type="GO" id="GO:0005524">
    <property type="term" value="F:ATP binding"/>
    <property type="evidence" value="ECO:0007669"/>
    <property type="project" value="UniProtKB-KW"/>
</dbReference>
<dbReference type="CDD" id="cd00593">
    <property type="entry name" value="RIBOc"/>
    <property type="match status" value="2"/>
</dbReference>
<dbReference type="PROSITE" id="PS50142">
    <property type="entry name" value="RNASE_3_2"/>
    <property type="match status" value="2"/>
</dbReference>
<protein>
    <recommendedName>
        <fullName evidence="11">Dicer-like protein 1</fullName>
    </recommendedName>
</protein>
<evidence type="ECO:0000256" key="3">
    <source>
        <dbReference type="ARBA" id="ARBA00022801"/>
    </source>
</evidence>